<proteinExistence type="predicted"/>
<feature type="domain" description="RES" evidence="1">
    <location>
        <begin position="73"/>
        <end position="209"/>
    </location>
</feature>
<dbReference type="EMBL" id="AUVB01000046">
    <property type="protein sequence ID" value="KGE03805.1"/>
    <property type="molecule type" value="Genomic_DNA"/>
</dbReference>
<evidence type="ECO:0000313" key="2">
    <source>
        <dbReference type="EMBL" id="KGE03805.1"/>
    </source>
</evidence>
<protein>
    <recommendedName>
        <fullName evidence="1">RES domain-containing protein</fullName>
    </recommendedName>
</protein>
<organism evidence="2 3">
    <name type="scientific">Pseudohaliea rubra DSM 19751</name>
    <dbReference type="NCBI Taxonomy" id="1265313"/>
    <lineage>
        <taxon>Bacteria</taxon>
        <taxon>Pseudomonadati</taxon>
        <taxon>Pseudomonadota</taxon>
        <taxon>Gammaproteobacteria</taxon>
        <taxon>Cellvibrionales</taxon>
        <taxon>Halieaceae</taxon>
        <taxon>Pseudohaliea</taxon>
    </lineage>
</organism>
<evidence type="ECO:0000259" key="1">
    <source>
        <dbReference type="SMART" id="SM00953"/>
    </source>
</evidence>
<dbReference type="PATRIC" id="fig|1265313.6.peg.1536"/>
<sequence>MADEGSWRGIAIAQWLTPIQGIAYRIVESQEQVATLDIVDTLAEQSLLEELLEHSKPAMRPGTGGLHYLLMTPFRYPPLRHGSRFGRRHEPSIFYGSHCPSTALAEAAYYRLVFREGMAAPPTRPVRSEHTLFGAAYATHPGLQLQRPPFDAEQAALTDPQRYTETQTLGAAMRSEGVLAFEFTSARDPARGTNAGLFEPTAFASPGVQDQQQWLCEVDGGGVRFLSFASHEVVDYPRDGFLVDGQLPMPAL</sequence>
<dbReference type="Proteomes" id="UP000029640">
    <property type="component" value="Unassembled WGS sequence"/>
</dbReference>
<dbReference type="STRING" id="1265313.HRUBRA_01552"/>
<dbReference type="Pfam" id="PF08808">
    <property type="entry name" value="RES"/>
    <property type="match status" value="1"/>
</dbReference>
<evidence type="ECO:0000313" key="3">
    <source>
        <dbReference type="Proteomes" id="UP000029640"/>
    </source>
</evidence>
<accession>A0A095VR00</accession>
<comment type="caution">
    <text evidence="2">The sequence shown here is derived from an EMBL/GenBank/DDBJ whole genome shotgun (WGS) entry which is preliminary data.</text>
</comment>
<dbReference type="AlphaFoldDB" id="A0A095VR00"/>
<dbReference type="eggNOG" id="ENOG502ZAMM">
    <property type="taxonomic scope" value="Bacteria"/>
</dbReference>
<name>A0A095VR00_9GAMM</name>
<keyword evidence="3" id="KW-1185">Reference proteome</keyword>
<dbReference type="InterPro" id="IPR014914">
    <property type="entry name" value="RES_dom"/>
</dbReference>
<dbReference type="SMART" id="SM00953">
    <property type="entry name" value="RES"/>
    <property type="match status" value="1"/>
</dbReference>
<dbReference type="OrthoDB" id="9799238at2"/>
<reference evidence="2 3" key="1">
    <citation type="journal article" date="2014" name="Genome Announc.">
        <title>Genome Sequence of Gammaproteobacterial Pseudohaliea rubra Type Strain DSM 19751, Isolated from Coastal Seawater of the Mediterranean Sea.</title>
        <authorList>
            <person name="Spring S."/>
            <person name="Fiebig A."/>
            <person name="Riedel T."/>
            <person name="Goker M."/>
            <person name="Klenk H.P."/>
        </authorList>
    </citation>
    <scope>NUCLEOTIDE SEQUENCE [LARGE SCALE GENOMIC DNA]</scope>
    <source>
        <strain evidence="2 3">DSM 19751</strain>
    </source>
</reference>
<gene>
    <name evidence="2" type="ORF">HRUBRA_01552</name>
</gene>
<dbReference type="RefSeq" id="WP_052094475.1">
    <property type="nucleotide sequence ID" value="NZ_KN234757.1"/>
</dbReference>
<dbReference type="HOGENOM" id="CLU_097447_0_0_6"/>